<comment type="caution">
    <text evidence="4">The sequence shown here is derived from an EMBL/GenBank/DDBJ whole genome shotgun (WGS) entry which is preliminary data.</text>
</comment>
<dbReference type="PROSITE" id="PS50089">
    <property type="entry name" value="ZF_RING_2"/>
    <property type="match status" value="1"/>
</dbReference>
<keyword evidence="1" id="KW-0862">Zinc</keyword>
<dbReference type="SUPFAM" id="SSF57850">
    <property type="entry name" value="RING/U-box"/>
    <property type="match status" value="1"/>
</dbReference>
<dbReference type="EMBL" id="JAGTJR010000017">
    <property type="protein sequence ID" value="KAH7046751.1"/>
    <property type="molecule type" value="Genomic_DNA"/>
</dbReference>
<reference evidence="4 5" key="1">
    <citation type="journal article" date="2021" name="Nat. Commun.">
        <title>Genetic determinants of endophytism in the Arabidopsis root mycobiome.</title>
        <authorList>
            <person name="Mesny F."/>
            <person name="Miyauchi S."/>
            <person name="Thiergart T."/>
            <person name="Pickel B."/>
            <person name="Atanasova L."/>
            <person name="Karlsson M."/>
            <person name="Huettel B."/>
            <person name="Barry K.W."/>
            <person name="Haridas S."/>
            <person name="Chen C."/>
            <person name="Bauer D."/>
            <person name="Andreopoulos W."/>
            <person name="Pangilinan J."/>
            <person name="LaButti K."/>
            <person name="Riley R."/>
            <person name="Lipzen A."/>
            <person name="Clum A."/>
            <person name="Drula E."/>
            <person name="Henrissat B."/>
            <person name="Kohler A."/>
            <person name="Grigoriev I.V."/>
            <person name="Martin F.M."/>
            <person name="Hacquard S."/>
        </authorList>
    </citation>
    <scope>NUCLEOTIDE SEQUENCE [LARGE SCALE GENOMIC DNA]</scope>
    <source>
        <strain evidence="4 5">MPI-SDFR-AT-0080</strain>
    </source>
</reference>
<feature type="region of interest" description="Disordered" evidence="2">
    <location>
        <begin position="41"/>
        <end position="63"/>
    </location>
</feature>
<accession>A0ABQ8G800</accession>
<evidence type="ECO:0000313" key="4">
    <source>
        <dbReference type="EMBL" id="KAH7046751.1"/>
    </source>
</evidence>
<dbReference type="Proteomes" id="UP000774617">
    <property type="component" value="Unassembled WGS sequence"/>
</dbReference>
<name>A0ABQ8G800_9PEZI</name>
<organism evidence="4 5">
    <name type="scientific">Macrophomina phaseolina</name>
    <dbReference type="NCBI Taxonomy" id="35725"/>
    <lineage>
        <taxon>Eukaryota</taxon>
        <taxon>Fungi</taxon>
        <taxon>Dikarya</taxon>
        <taxon>Ascomycota</taxon>
        <taxon>Pezizomycotina</taxon>
        <taxon>Dothideomycetes</taxon>
        <taxon>Dothideomycetes incertae sedis</taxon>
        <taxon>Botryosphaeriales</taxon>
        <taxon>Botryosphaeriaceae</taxon>
        <taxon>Macrophomina</taxon>
    </lineage>
</organism>
<feature type="domain" description="RING-type" evidence="3">
    <location>
        <begin position="138"/>
        <end position="161"/>
    </location>
</feature>
<dbReference type="Gene3D" id="3.30.40.10">
    <property type="entry name" value="Zinc/RING finger domain, C3HC4 (zinc finger)"/>
    <property type="match status" value="1"/>
</dbReference>
<evidence type="ECO:0000256" key="1">
    <source>
        <dbReference type="PROSITE-ProRule" id="PRU00175"/>
    </source>
</evidence>
<proteinExistence type="predicted"/>
<dbReference type="Pfam" id="PF13639">
    <property type="entry name" value="zf-RING_2"/>
    <property type="match status" value="1"/>
</dbReference>
<keyword evidence="1" id="KW-0479">Metal-binding</keyword>
<protein>
    <recommendedName>
        <fullName evidence="3">RING-type domain-containing protein</fullName>
    </recommendedName>
</protein>
<feature type="region of interest" description="Disordered" evidence="2">
    <location>
        <begin position="175"/>
        <end position="232"/>
    </location>
</feature>
<evidence type="ECO:0000259" key="3">
    <source>
        <dbReference type="PROSITE" id="PS50089"/>
    </source>
</evidence>
<feature type="region of interest" description="Disordered" evidence="2">
    <location>
        <begin position="1"/>
        <end position="27"/>
    </location>
</feature>
<dbReference type="InterPro" id="IPR001841">
    <property type="entry name" value="Znf_RING"/>
</dbReference>
<feature type="compositionally biased region" description="Acidic residues" evidence="2">
    <location>
        <begin position="189"/>
        <end position="220"/>
    </location>
</feature>
<keyword evidence="1" id="KW-0863">Zinc-finger</keyword>
<gene>
    <name evidence="4" type="ORF">B0J12DRAFT_786795</name>
</gene>
<evidence type="ECO:0000256" key="2">
    <source>
        <dbReference type="SAM" id="MobiDB-lite"/>
    </source>
</evidence>
<feature type="compositionally biased region" description="Polar residues" evidence="2">
    <location>
        <begin position="12"/>
        <end position="24"/>
    </location>
</feature>
<dbReference type="InterPro" id="IPR013083">
    <property type="entry name" value="Znf_RING/FYVE/PHD"/>
</dbReference>
<keyword evidence="5" id="KW-1185">Reference proteome</keyword>
<evidence type="ECO:0000313" key="5">
    <source>
        <dbReference type="Proteomes" id="UP000774617"/>
    </source>
</evidence>
<sequence length="232" mass="26083">MPSSNDRPDGLANTNTNAHDNISTDARRDRALQIRVVLEAALRSDDARPPPPPNESNNPLDHASVSPAQRAELYTLACDICFERWDGLTPADAARIAVQYCCRDERANAVVSVGQEGIASEQQEQQERVCKEPSKLACGHIFGKECLREWLRTSSACPMCRRRVVPVWVEYQERRRAERGQEGGAELGITEEEDGNDDDDDDDDAEENDDDDDDDDDDNEVYEHFPLPNMEH</sequence>